<evidence type="ECO:0000313" key="13">
    <source>
        <dbReference type="EMBL" id="KAG7195720.1"/>
    </source>
</evidence>
<dbReference type="InterPro" id="IPR044494">
    <property type="entry name" value="AKR3C2/3"/>
</dbReference>
<evidence type="ECO:0000256" key="1">
    <source>
        <dbReference type="ARBA" id="ARBA00007905"/>
    </source>
</evidence>
<dbReference type="CDD" id="cd19120">
    <property type="entry name" value="AKR_AKR3C2-3"/>
    <property type="match status" value="1"/>
</dbReference>
<dbReference type="InterPro" id="IPR036812">
    <property type="entry name" value="NAD(P)_OxRdtase_dom_sf"/>
</dbReference>
<dbReference type="FunFam" id="3.20.20.100:FF:000002">
    <property type="entry name" value="2,5-diketo-D-gluconic acid reductase A"/>
    <property type="match status" value="1"/>
</dbReference>
<evidence type="ECO:0000256" key="9">
    <source>
        <dbReference type="PIRSR" id="PIRSR000097-1"/>
    </source>
</evidence>
<dbReference type="GO" id="GO:0047011">
    <property type="term" value="F:2-dehydropantolactone reductase (A-specific) activity"/>
    <property type="evidence" value="ECO:0007669"/>
    <property type="project" value="UniProtKB-ARBA"/>
</dbReference>
<evidence type="ECO:0000256" key="7">
    <source>
        <dbReference type="ARBA" id="ARBA00079693"/>
    </source>
</evidence>
<feature type="site" description="Lowers pKa of active site Tyr" evidence="11">
    <location>
        <position position="85"/>
    </location>
</feature>
<dbReference type="AlphaFoldDB" id="A0A9P8AJR8"/>
<evidence type="ECO:0000256" key="6">
    <source>
        <dbReference type="ARBA" id="ARBA00066965"/>
    </source>
</evidence>
<protein>
    <recommendedName>
        <fullName evidence="7">2-dehydropantolactone reductase</fullName>
        <ecNumber evidence="6">1.1.1.358</ecNumber>
    </recommendedName>
    <alternativeName>
        <fullName evidence="7">2-dehydropantolactone reductase</fullName>
    </alternativeName>
    <alternativeName>
        <fullName evidence="8">Ketopantoyl-lactone reductase</fullName>
    </alternativeName>
</protein>
<dbReference type="GO" id="GO:0042180">
    <property type="term" value="P:ketone metabolic process"/>
    <property type="evidence" value="ECO:0007669"/>
    <property type="project" value="UniProtKB-ARBA"/>
</dbReference>
<dbReference type="OrthoDB" id="416253at2759"/>
<comment type="catalytic activity">
    <reaction evidence="4">
        <text>(R)-pantolactone + NADP(+) = 2-dehydropantolactone + NADPH + H(+)</text>
        <dbReference type="Rhea" id="RHEA:18981"/>
        <dbReference type="ChEBI" id="CHEBI:15378"/>
        <dbReference type="ChEBI" id="CHEBI:16719"/>
        <dbReference type="ChEBI" id="CHEBI:18395"/>
        <dbReference type="ChEBI" id="CHEBI:57783"/>
        <dbReference type="ChEBI" id="CHEBI:58349"/>
        <dbReference type="EC" id="1.1.1.358"/>
    </reaction>
</comment>
<dbReference type="PROSITE" id="PS00062">
    <property type="entry name" value="ALDOKETO_REDUCTASE_2"/>
    <property type="match status" value="1"/>
</dbReference>
<organism evidence="13 14">
    <name type="scientific">Scheffersomyces spartinae</name>
    <dbReference type="NCBI Taxonomy" id="45513"/>
    <lineage>
        <taxon>Eukaryota</taxon>
        <taxon>Fungi</taxon>
        <taxon>Dikarya</taxon>
        <taxon>Ascomycota</taxon>
        <taxon>Saccharomycotina</taxon>
        <taxon>Pichiomycetes</taxon>
        <taxon>Debaryomycetaceae</taxon>
        <taxon>Scheffersomyces</taxon>
    </lineage>
</organism>
<dbReference type="PANTHER" id="PTHR43827">
    <property type="entry name" value="2,5-DIKETO-D-GLUCONIC ACID REDUCTASE"/>
    <property type="match status" value="1"/>
</dbReference>
<reference evidence="13" key="1">
    <citation type="submission" date="2021-03" db="EMBL/GenBank/DDBJ databases">
        <authorList>
            <person name="Palmer J.M."/>
        </authorList>
    </citation>
    <scope>NUCLEOTIDE SEQUENCE</scope>
    <source>
        <strain evidence="13">ARV_011</strain>
    </source>
</reference>
<dbReference type="PRINTS" id="PR00069">
    <property type="entry name" value="ALDKETRDTASE"/>
</dbReference>
<dbReference type="Proteomes" id="UP000790833">
    <property type="component" value="Unassembled WGS sequence"/>
</dbReference>
<dbReference type="SUPFAM" id="SSF51430">
    <property type="entry name" value="NAD(P)-linked oxidoreductase"/>
    <property type="match status" value="1"/>
</dbReference>
<dbReference type="PIRSF" id="PIRSF000097">
    <property type="entry name" value="AKR"/>
    <property type="match status" value="1"/>
</dbReference>
<comment type="similarity">
    <text evidence="1">Belongs to the aldo/keto reductase family.</text>
</comment>
<keyword evidence="14" id="KW-1185">Reference proteome</keyword>
<comment type="catalytic activity">
    <reaction evidence="5">
        <text>isatin + NADPH + H(+) = 3-hydroxyindolin-2-one + NADP(+)</text>
        <dbReference type="Rhea" id="RHEA:68608"/>
        <dbReference type="ChEBI" id="CHEBI:15378"/>
        <dbReference type="ChEBI" id="CHEBI:27539"/>
        <dbReference type="ChEBI" id="CHEBI:28536"/>
        <dbReference type="ChEBI" id="CHEBI:57783"/>
        <dbReference type="ChEBI" id="CHEBI:58349"/>
    </reaction>
</comment>
<dbReference type="EMBL" id="JAHMUF010000002">
    <property type="protein sequence ID" value="KAG7195720.1"/>
    <property type="molecule type" value="Genomic_DNA"/>
</dbReference>
<gene>
    <name evidence="13" type="ORF">KQ657_002103</name>
</gene>
<sequence>MSLEGNKFVLQDGTSIPAIGFGTGTKWFKYGDNSLNTKLVEGVEAALASGFVHLDGAEVYNTDRETGEGIRKFGADRSSLFITDKYFAGDLSYKAHSIEANPYAALEASLTRYGIEYVDLYLLHAPFIKKATHGFDLVEAWRYLEKAKDEGKARIIGISNFTVEDIETILKLNPKYKPQVHQIEYNAYLQNQTPGIVEFDKKHGILTEAYSPLAPIYKGDSNDSLLKYVEEIASKYNKTSGQILLRWVLQNGILPITTSSKADRLKQYLDIFDFTLSEDEVANISQLGSTKKVRQYWLTEYGKL</sequence>
<dbReference type="InterPro" id="IPR023210">
    <property type="entry name" value="NADP_OxRdtase_dom"/>
</dbReference>
<name>A0A9P8AJR8_9ASCO</name>
<dbReference type="RefSeq" id="XP_043051265.1">
    <property type="nucleotide sequence ID" value="XM_043192877.1"/>
</dbReference>
<dbReference type="InterPro" id="IPR020471">
    <property type="entry name" value="AKR"/>
</dbReference>
<dbReference type="GeneID" id="66115477"/>
<dbReference type="PANTHER" id="PTHR43827:SF3">
    <property type="entry name" value="NADP-DEPENDENT OXIDOREDUCTASE DOMAIN-CONTAINING PROTEIN"/>
    <property type="match status" value="1"/>
</dbReference>
<feature type="binding site" evidence="10">
    <location>
        <position position="124"/>
    </location>
    <ligand>
        <name>substrate</name>
    </ligand>
</feature>
<dbReference type="Gene3D" id="3.20.20.100">
    <property type="entry name" value="NADP-dependent oxidoreductase domain"/>
    <property type="match status" value="1"/>
</dbReference>
<dbReference type="GO" id="GO:0016652">
    <property type="term" value="F:oxidoreductase activity, acting on NAD(P)H as acceptor"/>
    <property type="evidence" value="ECO:0007669"/>
    <property type="project" value="InterPro"/>
</dbReference>
<evidence type="ECO:0000256" key="10">
    <source>
        <dbReference type="PIRSR" id="PIRSR000097-2"/>
    </source>
</evidence>
<keyword evidence="3" id="KW-0560">Oxidoreductase</keyword>
<keyword evidence="2" id="KW-0521">NADP</keyword>
<evidence type="ECO:0000256" key="4">
    <source>
        <dbReference type="ARBA" id="ARBA00050878"/>
    </source>
</evidence>
<proteinExistence type="inferred from homology"/>
<evidence type="ECO:0000256" key="8">
    <source>
        <dbReference type="ARBA" id="ARBA00081322"/>
    </source>
</evidence>
<feature type="domain" description="NADP-dependent oxidoreductase" evidence="12">
    <location>
        <begin position="19"/>
        <end position="287"/>
    </location>
</feature>
<feature type="active site" description="Proton donor" evidence="9">
    <location>
        <position position="60"/>
    </location>
</feature>
<evidence type="ECO:0000256" key="11">
    <source>
        <dbReference type="PIRSR" id="PIRSR000097-3"/>
    </source>
</evidence>
<dbReference type="InterPro" id="IPR018170">
    <property type="entry name" value="Aldo/ket_reductase_CS"/>
</dbReference>
<evidence type="ECO:0000313" key="14">
    <source>
        <dbReference type="Proteomes" id="UP000790833"/>
    </source>
</evidence>
<evidence type="ECO:0000256" key="5">
    <source>
        <dbReference type="ARBA" id="ARBA00051098"/>
    </source>
</evidence>
<dbReference type="EC" id="1.1.1.358" evidence="6"/>
<accession>A0A9P8AJR8</accession>
<evidence type="ECO:0000259" key="12">
    <source>
        <dbReference type="Pfam" id="PF00248"/>
    </source>
</evidence>
<comment type="caution">
    <text evidence="13">The sequence shown here is derived from an EMBL/GenBank/DDBJ whole genome shotgun (WGS) entry which is preliminary data.</text>
</comment>
<evidence type="ECO:0000256" key="3">
    <source>
        <dbReference type="ARBA" id="ARBA00023002"/>
    </source>
</evidence>
<evidence type="ECO:0000256" key="2">
    <source>
        <dbReference type="ARBA" id="ARBA00022857"/>
    </source>
</evidence>
<dbReference type="Pfam" id="PF00248">
    <property type="entry name" value="Aldo_ket_red"/>
    <property type="match status" value="1"/>
</dbReference>